<keyword evidence="1" id="KW-0175">Coiled coil</keyword>
<feature type="coiled-coil region" evidence="1">
    <location>
        <begin position="1830"/>
        <end position="1923"/>
    </location>
</feature>
<name>A0A914HXA9_GLORO</name>
<evidence type="ECO:0000256" key="1">
    <source>
        <dbReference type="SAM" id="Coils"/>
    </source>
</evidence>
<feature type="region of interest" description="Disordered" evidence="2">
    <location>
        <begin position="1036"/>
        <end position="1060"/>
    </location>
</feature>
<keyword evidence="3" id="KW-1185">Reference proteome</keyword>
<evidence type="ECO:0000256" key="2">
    <source>
        <dbReference type="SAM" id="MobiDB-lite"/>
    </source>
</evidence>
<dbReference type="Proteomes" id="UP000887572">
    <property type="component" value="Unplaced"/>
</dbReference>
<feature type="compositionally biased region" description="Basic and acidic residues" evidence="2">
    <location>
        <begin position="1302"/>
        <end position="1319"/>
    </location>
</feature>
<feature type="region of interest" description="Disordered" evidence="2">
    <location>
        <begin position="512"/>
        <end position="622"/>
    </location>
</feature>
<sequence length="1965" mass="229808">MALNESPEGEDNANAFGRLADALREGGDTTQSLSEAIENGDPEQLQHWYELISEVPFEGLQERLGHYEFVELLRAVHLLMQWEHAQAEELKEVVDREAAESAEREENWKAEREALKAELNALKERSVSAGAGIDVNEAFRVEIGALSAENAQLKQLGRERDRQMAQMGDRTDELEERLQEAEREKALLTGNQAQLEDNIRELNRRLNTQSEANQQGAEWEARKLRQRNEQALVLSEQVRELAAQNDELRAEGSRLSGALEEATELLKQNTARFVEFNEQFEEAQKQLEQLRADTFQLRELLAEKEKALKERSVSVELSGKEFGDVMQAKDVLLEKQRVQMQRIEAELDECRFHLETAIKPDHQKEEELERLRLELMKATETARKLFGVALMEEGEKGAGGRANGGTEDGTVGELRLRLIQLDQQLEERDRCLEEKGRLEQKLEQALEQKDLQIARLLTECQRYRKMAFGDAEGEMMRIEKQLEYRNKQIEQLNRRCSEMQIELEQYIGDEEQTEKLRKGETEEVDEGERKPKRRRVTIKEEEEEQEKETEEEVEEKEENGEEEYKEETIEEEEEREEKSETSEKEEKEEKPKEKREKKSEKEETMGKKRKSREHLLREATDVQSLHGEITRLIREMEGVEAEMDGLRKQYTERGTFLIRAKETEAKAWREVDKLKELLLFNDGDEGKDPLERLELPAEEEKESDRVDPFTELRRRERMEALELENAELRRFVENVAEGAADERERRMAEGTRRLLFLAVREAKLERRLQISQRLRMAMCQEMGAMKGRLHRVMTGEESRSRQLLLENEAKLFELVRLQNALLHSVPVNEYNRLLREHKRLLRDKFLSPSSDLGYHSETEEKPGDNFVHKLYGEQNLDISRTVGDFVPLHVECRRLRELNDLLSGQNDSLNKETEKLKAELNELNAFLDDIEAETELKSMLANIERRFLQALREQFESGEERETLQRELRRSERNFSEARELWLNERRRLVDTVGHLHAALQRLHRDQLLTVPGSVHVTTAQLEALATHLRRAHLKEKELSEREKEVEERAKEKQKDESALRAQRTALEAIMDRDYELRAVHAALQGYVLNELTLSAQLQQTRKRLEKADKELGERMEELDELRETLTTFQYVQAIDLQQLERQIEERGRGEGMPKWTEEKGAVNGAKRTEEGGETKEERDQQHHQQHNQQHHQQQHHQQHNQQHHQQPNQQHHQQHQTADYGRGEAKWDGIGDGQRRRRGGDRMVLMVDNSAEWAEQLKQVQEQAKLCVDTYKEQLESREKTLDDYRQLVEQLRVELSDVHKRTEAEERKSTKEQKEVGTTKSAAMEELEAREAEERWERRTRALERALRTLEEENMELDRERASLDEMLRAFREEKEEERRRQQLRRHVKVQVNIKTTAPSVGKKGGNSAKGGERKSIGSQSAEERSIEQKEDDEEVEEVKEEEEDEEEAEEESGSSATDGGGSDSGTVEDFEHKRQNGREGSTKSSSVGGNASRRSKASTRTIAAQRPSAVAAGGETADAQGIETIVLRHRNETRRLRMRVMELERRNKELSEQYTSLRERSRLSMRTRPPPSAGDRDNVSDALRRENERLHRQNANLNKSLEAQREEAEQIAIRLRRMETHGRVHAEAWEERKRLERTVAMLRKRLGEGAEREQLLQERLERRERHIEQLGREQNVRLADGERVQTAITQWRAKATELEQRERTLGQEKVLLAERCNELTRRLETMAREYAKSQKRLAELIKAQQKEQQQQHEDEEVLRKKSPPQKLNRKEAQTQTPPAKVPNAAPTFVVNAGERINVERIRSAPPSGKMEQLEEACKWRETNLGELREHKEVRAENQSLLKRLRRAELLQREANERFESVQEAKERLLTDYNALLRLEKRRALREEEESMGMALLKDKLEAKEREVTTQRHRIIDLEGKVWHMEMAMEEKRQRNVKIVTNGRQALWSPLSPRKRSVRCRQS</sequence>
<feature type="region of interest" description="Disordered" evidence="2">
    <location>
        <begin position="1376"/>
        <end position="1518"/>
    </location>
</feature>
<feature type="compositionally biased region" description="Basic and acidic residues" evidence="2">
    <location>
        <begin position="1036"/>
        <end position="1059"/>
    </location>
</feature>
<feature type="coiled-coil region" evidence="1">
    <location>
        <begin position="421"/>
        <end position="509"/>
    </location>
</feature>
<feature type="compositionally biased region" description="Basic and acidic residues" evidence="2">
    <location>
        <begin position="1146"/>
        <end position="1183"/>
    </location>
</feature>
<feature type="compositionally biased region" description="Basic and acidic residues" evidence="2">
    <location>
        <begin position="576"/>
        <end position="606"/>
    </location>
</feature>
<feature type="region of interest" description="Disordered" evidence="2">
    <location>
        <begin position="1"/>
        <end position="21"/>
    </location>
</feature>
<organism evidence="3 4">
    <name type="scientific">Globodera rostochiensis</name>
    <name type="common">Golden nematode worm</name>
    <name type="synonym">Heterodera rostochiensis</name>
    <dbReference type="NCBI Taxonomy" id="31243"/>
    <lineage>
        <taxon>Eukaryota</taxon>
        <taxon>Metazoa</taxon>
        <taxon>Ecdysozoa</taxon>
        <taxon>Nematoda</taxon>
        <taxon>Chromadorea</taxon>
        <taxon>Rhabditida</taxon>
        <taxon>Tylenchina</taxon>
        <taxon>Tylenchomorpha</taxon>
        <taxon>Tylenchoidea</taxon>
        <taxon>Heteroderidae</taxon>
        <taxon>Heteroderinae</taxon>
        <taxon>Globodera</taxon>
    </lineage>
</organism>
<accession>A0A914HXA9</accession>
<feature type="region of interest" description="Disordered" evidence="2">
    <location>
        <begin position="1302"/>
        <end position="1337"/>
    </location>
</feature>
<feature type="coiled-coil region" evidence="1">
    <location>
        <begin position="87"/>
        <end position="307"/>
    </location>
</feature>
<feature type="compositionally biased region" description="Basic residues" evidence="2">
    <location>
        <begin position="1184"/>
        <end position="1203"/>
    </location>
</feature>
<dbReference type="WBParaSite" id="Gr19_v10_g4996.t1">
    <property type="protein sequence ID" value="Gr19_v10_g4996.t1"/>
    <property type="gene ID" value="Gr19_v10_g4996"/>
</dbReference>
<feature type="region of interest" description="Disordered" evidence="2">
    <location>
        <begin position="1745"/>
        <end position="1789"/>
    </location>
</feature>
<reference evidence="4" key="1">
    <citation type="submission" date="2022-11" db="UniProtKB">
        <authorList>
            <consortium name="WormBaseParasite"/>
        </authorList>
    </citation>
    <scope>IDENTIFICATION</scope>
</reference>
<proteinExistence type="predicted"/>
<feature type="region of interest" description="Disordered" evidence="2">
    <location>
        <begin position="1554"/>
        <end position="1582"/>
    </location>
</feature>
<feature type="coiled-coil region" evidence="1">
    <location>
        <begin position="1091"/>
        <end position="1125"/>
    </location>
</feature>
<evidence type="ECO:0000313" key="3">
    <source>
        <dbReference type="Proteomes" id="UP000887572"/>
    </source>
</evidence>
<feature type="compositionally biased region" description="Basic and acidic residues" evidence="2">
    <location>
        <begin position="1472"/>
        <end position="1484"/>
    </location>
</feature>
<evidence type="ECO:0000313" key="4">
    <source>
        <dbReference type="WBParaSite" id="Gr19_v10_g4996.t1"/>
    </source>
</evidence>
<feature type="coiled-coil region" evidence="1">
    <location>
        <begin position="892"/>
        <end position="933"/>
    </location>
</feature>
<protein>
    <submittedName>
        <fullName evidence="4">Uncharacterized protein</fullName>
    </submittedName>
</protein>
<feature type="compositionally biased region" description="Basic and acidic residues" evidence="2">
    <location>
        <begin position="1554"/>
        <end position="1565"/>
    </location>
</feature>
<feature type="compositionally biased region" description="Acidic residues" evidence="2">
    <location>
        <begin position="540"/>
        <end position="575"/>
    </location>
</feature>
<feature type="compositionally biased region" description="Basic and acidic residues" evidence="2">
    <location>
        <begin position="1413"/>
        <end position="1431"/>
    </location>
</feature>
<feature type="compositionally biased region" description="Acidic residues" evidence="2">
    <location>
        <begin position="1432"/>
        <end position="1455"/>
    </location>
</feature>
<feature type="region of interest" description="Disordered" evidence="2">
    <location>
        <begin position="1146"/>
        <end position="1240"/>
    </location>
</feature>